<keyword evidence="4" id="KW-0805">Transcription regulation</keyword>
<accession>A0ABV3T9U4</accession>
<dbReference type="EMBL" id="JBAKFM010000001">
    <property type="protein sequence ID" value="MEX0468393.1"/>
    <property type="molecule type" value="Genomic_DNA"/>
</dbReference>
<keyword evidence="8" id="KW-1185">Reference proteome</keyword>
<dbReference type="SUPFAM" id="SSF46785">
    <property type="entry name" value="Winged helix' DNA-binding domain"/>
    <property type="match status" value="1"/>
</dbReference>
<dbReference type="InterPro" id="IPR043135">
    <property type="entry name" value="Fur_C"/>
</dbReference>
<sequence>MRKTLQSNRATTHVVNPFPGDDHDHQHCIDEALAEAERLCAERGRRLTALRRRVLELIWASHQPVKAYELLARLQEASASAAPPTVYRALDFLLAEGLIHRLASLNAYVGCGQPDHHHAGQFLICQGCEAVAELDDPAIAGLIREKAENQGFSLVDQTIELEGLCPECRDNANDRGVVHD</sequence>
<keyword evidence="5" id="KW-0238">DNA-binding</keyword>
<dbReference type="PANTHER" id="PTHR33202">
    <property type="entry name" value="ZINC UPTAKE REGULATION PROTEIN"/>
    <property type="match status" value="1"/>
</dbReference>
<name>A0ABV3T9U4_9GAMM</name>
<evidence type="ECO:0000256" key="5">
    <source>
        <dbReference type="ARBA" id="ARBA00023125"/>
    </source>
</evidence>
<reference evidence="7 8" key="1">
    <citation type="submission" date="2024-02" db="EMBL/GenBank/DDBJ databases">
        <title>New especies of Spiribacter isolated from saline water.</title>
        <authorList>
            <person name="Leon M.J."/>
            <person name="De La Haba R."/>
            <person name="Sanchez-Porro C."/>
            <person name="Ventosa A."/>
        </authorList>
    </citation>
    <scope>NUCLEOTIDE SEQUENCE [LARGE SCALE GENOMIC DNA]</scope>
    <source>
        <strain evidence="8">ag22IC6-390</strain>
    </source>
</reference>
<dbReference type="CDD" id="cd07153">
    <property type="entry name" value="Fur_like"/>
    <property type="match status" value="1"/>
</dbReference>
<dbReference type="Gene3D" id="1.10.10.10">
    <property type="entry name" value="Winged helix-like DNA-binding domain superfamily/Winged helix DNA-binding domain"/>
    <property type="match status" value="1"/>
</dbReference>
<comment type="similarity">
    <text evidence="1">Belongs to the Fur family.</text>
</comment>
<dbReference type="Pfam" id="PF01475">
    <property type="entry name" value="FUR"/>
    <property type="match status" value="1"/>
</dbReference>
<protein>
    <submittedName>
        <fullName evidence="7">Fur family transcriptional regulator</fullName>
    </submittedName>
</protein>
<evidence type="ECO:0000256" key="3">
    <source>
        <dbReference type="ARBA" id="ARBA00022833"/>
    </source>
</evidence>
<keyword evidence="3" id="KW-0862">Zinc</keyword>
<dbReference type="InterPro" id="IPR002481">
    <property type="entry name" value="FUR"/>
</dbReference>
<evidence type="ECO:0000256" key="4">
    <source>
        <dbReference type="ARBA" id="ARBA00023015"/>
    </source>
</evidence>
<dbReference type="RefSeq" id="WP_367958104.1">
    <property type="nucleotide sequence ID" value="NZ_JBAKFH010000003.1"/>
</dbReference>
<evidence type="ECO:0000256" key="1">
    <source>
        <dbReference type="ARBA" id="ARBA00007957"/>
    </source>
</evidence>
<dbReference type="InterPro" id="IPR036390">
    <property type="entry name" value="WH_DNA-bd_sf"/>
</dbReference>
<organism evidence="7 8">
    <name type="scientific">Spiribacter pallidus</name>
    <dbReference type="NCBI Taxonomy" id="1987936"/>
    <lineage>
        <taxon>Bacteria</taxon>
        <taxon>Pseudomonadati</taxon>
        <taxon>Pseudomonadota</taxon>
        <taxon>Gammaproteobacteria</taxon>
        <taxon>Chromatiales</taxon>
        <taxon>Ectothiorhodospiraceae</taxon>
        <taxon>Spiribacter</taxon>
    </lineage>
</organism>
<dbReference type="PANTHER" id="PTHR33202:SF6">
    <property type="entry name" value="ZINC UPTAKE REGULATION PROTEIN"/>
    <property type="match status" value="1"/>
</dbReference>
<dbReference type="InterPro" id="IPR036388">
    <property type="entry name" value="WH-like_DNA-bd_sf"/>
</dbReference>
<keyword evidence="2" id="KW-0678">Repressor</keyword>
<evidence type="ECO:0000313" key="7">
    <source>
        <dbReference type="EMBL" id="MEX0468393.1"/>
    </source>
</evidence>
<evidence type="ECO:0000256" key="6">
    <source>
        <dbReference type="ARBA" id="ARBA00023163"/>
    </source>
</evidence>
<keyword evidence="6" id="KW-0804">Transcription</keyword>
<dbReference type="Proteomes" id="UP001556709">
    <property type="component" value="Unassembled WGS sequence"/>
</dbReference>
<evidence type="ECO:0000313" key="8">
    <source>
        <dbReference type="Proteomes" id="UP001556709"/>
    </source>
</evidence>
<evidence type="ECO:0000256" key="2">
    <source>
        <dbReference type="ARBA" id="ARBA00022491"/>
    </source>
</evidence>
<proteinExistence type="inferred from homology"/>
<comment type="caution">
    <text evidence="7">The sequence shown here is derived from an EMBL/GenBank/DDBJ whole genome shotgun (WGS) entry which is preliminary data.</text>
</comment>
<gene>
    <name evidence="7" type="ORF">V6X73_01405</name>
</gene>
<dbReference type="Gene3D" id="3.30.1490.190">
    <property type="match status" value="1"/>
</dbReference>